<feature type="transmembrane region" description="Helical" evidence="1">
    <location>
        <begin position="6"/>
        <end position="28"/>
    </location>
</feature>
<organism evidence="2 3">
    <name type="scientific">Pseudaquabacterium rugosum</name>
    <dbReference type="NCBI Taxonomy" id="2984194"/>
    <lineage>
        <taxon>Bacteria</taxon>
        <taxon>Pseudomonadati</taxon>
        <taxon>Pseudomonadota</taxon>
        <taxon>Betaproteobacteria</taxon>
        <taxon>Burkholderiales</taxon>
        <taxon>Sphaerotilaceae</taxon>
        <taxon>Pseudaquabacterium</taxon>
    </lineage>
</organism>
<evidence type="ECO:0000313" key="3">
    <source>
        <dbReference type="Proteomes" id="UP001368500"/>
    </source>
</evidence>
<keyword evidence="1" id="KW-1133">Transmembrane helix</keyword>
<dbReference type="RefSeq" id="WP_341373448.1">
    <property type="nucleotide sequence ID" value="NZ_JBBUTF010000005.1"/>
</dbReference>
<protein>
    <submittedName>
        <fullName evidence="2">Uncharacterized protein</fullName>
    </submittedName>
</protein>
<proteinExistence type="predicted"/>
<keyword evidence="1" id="KW-0472">Membrane</keyword>
<keyword evidence="3" id="KW-1185">Reference proteome</keyword>
<name>A0ABU9B7E1_9BURK</name>
<gene>
    <name evidence="2" type="ORF">AACH11_06825</name>
</gene>
<reference evidence="2 3" key="1">
    <citation type="submission" date="2024-04" db="EMBL/GenBank/DDBJ databases">
        <title>Novel species of the genus Ideonella isolated from streams.</title>
        <authorList>
            <person name="Lu H."/>
        </authorList>
    </citation>
    <scope>NUCLEOTIDE SEQUENCE [LARGE SCALE GENOMIC DNA]</scope>
    <source>
        <strain evidence="2 3">BYS139W</strain>
    </source>
</reference>
<evidence type="ECO:0000256" key="1">
    <source>
        <dbReference type="SAM" id="Phobius"/>
    </source>
</evidence>
<keyword evidence="1" id="KW-0812">Transmembrane</keyword>
<dbReference type="Proteomes" id="UP001368500">
    <property type="component" value="Unassembled WGS sequence"/>
</dbReference>
<evidence type="ECO:0000313" key="2">
    <source>
        <dbReference type="EMBL" id="MEK8025669.1"/>
    </source>
</evidence>
<dbReference type="EMBL" id="JBBUTF010000005">
    <property type="protein sequence ID" value="MEK8025669.1"/>
    <property type="molecule type" value="Genomic_DNA"/>
</dbReference>
<feature type="transmembrane region" description="Helical" evidence="1">
    <location>
        <begin position="40"/>
        <end position="68"/>
    </location>
</feature>
<comment type="caution">
    <text evidence="2">The sequence shown here is derived from an EMBL/GenBank/DDBJ whole genome shotgun (WGS) entry which is preliminary data.</text>
</comment>
<sequence>MSLFWIPVVVVASLLLAAGFFFVLYLTTSEPVPLRRARALWRWVVVIGLGSFDIWIFGQVFAMLRFIFF</sequence>
<accession>A0ABU9B7E1</accession>